<keyword evidence="9 11" id="KW-0472">Membrane</keyword>
<evidence type="ECO:0000256" key="2">
    <source>
        <dbReference type="ARBA" id="ARBA00022448"/>
    </source>
</evidence>
<dbReference type="InterPro" id="IPR036942">
    <property type="entry name" value="Beta-barrel_TonB_sf"/>
</dbReference>
<comment type="caution">
    <text evidence="13">The sequence shown here is derived from an EMBL/GenBank/DDBJ whole genome shotgun (WGS) entry which is preliminary data.</text>
</comment>
<dbReference type="Gene3D" id="2.60.40.1120">
    <property type="entry name" value="Carboxypeptidase-like, regulatory domain"/>
    <property type="match status" value="1"/>
</dbReference>
<dbReference type="Gene3D" id="3.55.50.30">
    <property type="match status" value="1"/>
</dbReference>
<evidence type="ECO:0000313" key="13">
    <source>
        <dbReference type="EMBL" id="MET7000760.1"/>
    </source>
</evidence>
<dbReference type="PANTHER" id="PTHR32552:SF81">
    <property type="entry name" value="TONB-DEPENDENT OUTER MEMBRANE RECEPTOR"/>
    <property type="match status" value="1"/>
</dbReference>
<dbReference type="PANTHER" id="PTHR32552">
    <property type="entry name" value="FERRICHROME IRON RECEPTOR-RELATED"/>
    <property type="match status" value="1"/>
</dbReference>
<dbReference type="PROSITE" id="PS52016">
    <property type="entry name" value="TONB_DEPENDENT_REC_3"/>
    <property type="match status" value="1"/>
</dbReference>
<evidence type="ECO:0000256" key="6">
    <source>
        <dbReference type="ARBA" id="ARBA00023004"/>
    </source>
</evidence>
<dbReference type="Proteomes" id="UP001549749">
    <property type="component" value="Unassembled WGS sequence"/>
</dbReference>
<dbReference type="EMBL" id="JBEXAC010000002">
    <property type="protein sequence ID" value="MET7000760.1"/>
    <property type="molecule type" value="Genomic_DNA"/>
</dbReference>
<evidence type="ECO:0000256" key="8">
    <source>
        <dbReference type="ARBA" id="ARBA00023077"/>
    </source>
</evidence>
<sequence length="1128" mass="123527">MMQLSLRCRQWHPRKPYCWLILLICVLLPIRIYPLPAPAQSNLEMRISIRFEKQPLHEAIKKLERESRVRFAFNSNDLRGFQVAAASFTDKPLGHIIAELMKDTNLTASDINNSVVIHKKEAGLPPADAPPKAADRITITGKITDERKMAIPGVSVSVKGTKRGTLADAEGHFKIDAEKGEILLFSFIGYEQQEVIVGDRSSLEVILKQSTKSLGEVVVTALGIVKNSKTLTYAAQKINGAQLNEVRDASFMSALSGKIAGAVVNQAAAGPGSAVRVVLRGNRSISGNNNALIVVDGVPVDNSTPQGQIDSDRGGYNGSDGAANINPDDVESVNVLKGAAATALYGSRAANGAIIITTKKGTAGKLSVNYNGGISADKAWLMLPFQNVYGRGNGGKTVDGTAASWGGKTQTYPDNVKDFFHTAISVNNAVSAATGSEKIQAYTSYANNYAEGIIPGNKLYRNTLSLRINTQLTSKLSTDAKISYVNQEIKNKPVTGEIGGTSLMTYIMPRDMSSAELKDYETINEGGQPVSKYWTTSSVYTNPYWNINRTSYNERRDRVTLLGSVKYEFTPWLNVQARYSLDRYNDKIKGSYYGGTIGILPVTPKGGRYFETNGYVSERNIDVLVSGNNKLTQDVGITYNIGGNILRRQYETSTTSANGLQVPNKFNLIYATALDATTQFTKRELQSVYGSVQFDFRKYLFLDVSARNDWSSTLPSPYAYFYPSVGLSALISDMTQLPSWISFAKVRASYTRVGNDAIPYLLIQPYSYAPGAANGFISRDATKAISDLKPELTSSWEFGIDWRFLDGRIGIDGTFYKTNTINQLLFLALPPASGFSNQYINAGNIENRGIEITLTADPVRAKKFNWNTTVNFSRNINKVLELSPDVKEASLTGSKRLADVVVKEGGSYGDMYGSGWATDPKTGVHLVNAKGLPEMNELQYLGNFNPDFSLGWSNTFTYGPLSLSFLLDGRVGGTVISGTDANLAFYGLGDYTLPYREGGWVLPGVYSDGRNNTTDIKAEDFWTTVSGGRYAWGQFFAYDATNFRLREVALGYEIPMHSKFIKHAKISLTGRNLFFLYRGRSRMDIPGIGKRKIPFDPDMTLGAGNFQGIESGNPPALKSFGVNVKLSF</sequence>
<comment type="similarity">
    <text evidence="11">Belongs to the TonB-dependent receptor family.</text>
</comment>
<organism evidence="13 14">
    <name type="scientific">Chitinophaga defluvii</name>
    <dbReference type="NCBI Taxonomy" id="3163343"/>
    <lineage>
        <taxon>Bacteria</taxon>
        <taxon>Pseudomonadati</taxon>
        <taxon>Bacteroidota</taxon>
        <taxon>Chitinophagia</taxon>
        <taxon>Chitinophagales</taxon>
        <taxon>Chitinophagaceae</taxon>
        <taxon>Chitinophaga</taxon>
    </lineage>
</organism>
<dbReference type="NCBIfam" id="TIGR04057">
    <property type="entry name" value="SusC_RagA_signa"/>
    <property type="match status" value="1"/>
</dbReference>
<keyword evidence="5 11" id="KW-0812">Transmembrane</keyword>
<reference evidence="13 14" key="1">
    <citation type="submission" date="2024-06" db="EMBL/GenBank/DDBJ databases">
        <title>Chitinophaga defluvii sp. nov., isolated from municipal sewage.</title>
        <authorList>
            <person name="Zhang L."/>
        </authorList>
    </citation>
    <scope>NUCLEOTIDE SEQUENCE [LARGE SCALE GENOMIC DNA]</scope>
    <source>
        <strain evidence="13 14">H8</strain>
    </source>
</reference>
<dbReference type="InterPro" id="IPR008969">
    <property type="entry name" value="CarboxyPept-like_regulatory"/>
</dbReference>
<keyword evidence="8" id="KW-0798">TonB box</keyword>
<dbReference type="InterPro" id="IPR012910">
    <property type="entry name" value="Plug_dom"/>
</dbReference>
<comment type="subcellular location">
    <subcellularLocation>
        <location evidence="1 11">Cell outer membrane</location>
        <topology evidence="1 11">Multi-pass membrane protein</topology>
    </subcellularLocation>
</comment>
<keyword evidence="2 11" id="KW-0813">Transport</keyword>
<dbReference type="Pfam" id="PF13715">
    <property type="entry name" value="CarbopepD_reg_2"/>
    <property type="match status" value="1"/>
</dbReference>
<dbReference type="NCBIfam" id="TIGR04056">
    <property type="entry name" value="OMP_RagA_SusC"/>
    <property type="match status" value="1"/>
</dbReference>
<dbReference type="Gene3D" id="2.170.130.10">
    <property type="entry name" value="TonB-dependent receptor, plug domain"/>
    <property type="match status" value="1"/>
</dbReference>
<keyword evidence="10 11" id="KW-0998">Cell outer membrane</keyword>
<evidence type="ECO:0000259" key="12">
    <source>
        <dbReference type="Pfam" id="PF07715"/>
    </source>
</evidence>
<evidence type="ECO:0000256" key="11">
    <source>
        <dbReference type="PROSITE-ProRule" id="PRU01360"/>
    </source>
</evidence>
<evidence type="ECO:0000256" key="1">
    <source>
        <dbReference type="ARBA" id="ARBA00004571"/>
    </source>
</evidence>
<name>A0ABV2TEM0_9BACT</name>
<dbReference type="InterPro" id="IPR037066">
    <property type="entry name" value="Plug_dom_sf"/>
</dbReference>
<evidence type="ECO:0000256" key="4">
    <source>
        <dbReference type="ARBA" id="ARBA00022496"/>
    </source>
</evidence>
<evidence type="ECO:0000256" key="5">
    <source>
        <dbReference type="ARBA" id="ARBA00022692"/>
    </source>
</evidence>
<evidence type="ECO:0000256" key="9">
    <source>
        <dbReference type="ARBA" id="ARBA00023136"/>
    </source>
</evidence>
<evidence type="ECO:0000256" key="7">
    <source>
        <dbReference type="ARBA" id="ARBA00023065"/>
    </source>
</evidence>
<protein>
    <submittedName>
        <fullName evidence="13">SusC/RagA family TonB-linked outer membrane protein</fullName>
    </submittedName>
</protein>
<accession>A0ABV2TEM0</accession>
<dbReference type="Pfam" id="PF07715">
    <property type="entry name" value="Plug"/>
    <property type="match status" value="1"/>
</dbReference>
<keyword evidence="3 11" id="KW-1134">Transmembrane beta strand</keyword>
<dbReference type="SUPFAM" id="SSF56935">
    <property type="entry name" value="Porins"/>
    <property type="match status" value="1"/>
</dbReference>
<evidence type="ECO:0000256" key="3">
    <source>
        <dbReference type="ARBA" id="ARBA00022452"/>
    </source>
</evidence>
<gene>
    <name evidence="13" type="ORF">ABR189_25485</name>
</gene>
<evidence type="ECO:0000256" key="10">
    <source>
        <dbReference type="ARBA" id="ARBA00023237"/>
    </source>
</evidence>
<keyword evidence="4" id="KW-0410">Iron transport</keyword>
<dbReference type="InterPro" id="IPR039426">
    <property type="entry name" value="TonB-dep_rcpt-like"/>
</dbReference>
<dbReference type="SUPFAM" id="SSF49464">
    <property type="entry name" value="Carboxypeptidase regulatory domain-like"/>
    <property type="match status" value="1"/>
</dbReference>
<dbReference type="InterPro" id="IPR023996">
    <property type="entry name" value="TonB-dep_OMP_SusC/RagA"/>
</dbReference>
<keyword evidence="14" id="KW-1185">Reference proteome</keyword>
<evidence type="ECO:0000313" key="14">
    <source>
        <dbReference type="Proteomes" id="UP001549749"/>
    </source>
</evidence>
<dbReference type="RefSeq" id="WP_354663313.1">
    <property type="nucleotide sequence ID" value="NZ_JBEXAC010000002.1"/>
</dbReference>
<dbReference type="Gene3D" id="2.40.170.20">
    <property type="entry name" value="TonB-dependent receptor, beta-barrel domain"/>
    <property type="match status" value="1"/>
</dbReference>
<dbReference type="InterPro" id="IPR023997">
    <property type="entry name" value="TonB-dep_OMP_SusC/RagA_CS"/>
</dbReference>
<keyword evidence="6" id="KW-0408">Iron</keyword>
<proteinExistence type="inferred from homology"/>
<feature type="domain" description="TonB-dependent receptor plug" evidence="12">
    <location>
        <begin position="230"/>
        <end position="353"/>
    </location>
</feature>
<keyword evidence="7" id="KW-0406">Ion transport</keyword>